<protein>
    <submittedName>
        <fullName evidence="1">Uncharacterized protein</fullName>
    </submittedName>
</protein>
<dbReference type="SUPFAM" id="SSF48371">
    <property type="entry name" value="ARM repeat"/>
    <property type="match status" value="1"/>
</dbReference>
<reference evidence="1 2" key="1">
    <citation type="journal article" date="2022" name="bioRxiv">
        <title>Genomics of Preaxostyla Flagellates Illuminates Evolutionary Transitions and the Path Towards Mitochondrial Loss.</title>
        <authorList>
            <person name="Novak L.V.F."/>
            <person name="Treitli S.C."/>
            <person name="Pyrih J."/>
            <person name="Halakuc P."/>
            <person name="Pipaliya S.V."/>
            <person name="Vacek V."/>
            <person name="Brzon O."/>
            <person name="Soukal P."/>
            <person name="Eme L."/>
            <person name="Dacks J.B."/>
            <person name="Karnkowska A."/>
            <person name="Elias M."/>
            <person name="Hampl V."/>
        </authorList>
    </citation>
    <scope>NUCLEOTIDE SEQUENCE [LARGE SCALE GENOMIC DNA]</scope>
    <source>
        <strain evidence="1">NAU3</strain>
        <tissue evidence="1">Gut</tissue>
    </source>
</reference>
<dbReference type="InterPro" id="IPR016024">
    <property type="entry name" value="ARM-type_fold"/>
</dbReference>
<gene>
    <name evidence="1" type="ORF">BLNAU_20753</name>
</gene>
<organism evidence="1 2">
    <name type="scientific">Blattamonas nauphoetae</name>
    <dbReference type="NCBI Taxonomy" id="2049346"/>
    <lineage>
        <taxon>Eukaryota</taxon>
        <taxon>Metamonada</taxon>
        <taxon>Preaxostyla</taxon>
        <taxon>Oxymonadida</taxon>
        <taxon>Blattamonas</taxon>
    </lineage>
</organism>
<keyword evidence="2" id="KW-1185">Reference proteome</keyword>
<accession>A0ABQ9WYB2</accession>
<dbReference type="Proteomes" id="UP001281761">
    <property type="component" value="Unassembled WGS sequence"/>
</dbReference>
<proteinExistence type="predicted"/>
<comment type="caution">
    <text evidence="1">The sequence shown here is derived from an EMBL/GenBank/DDBJ whole genome shotgun (WGS) entry which is preliminary data.</text>
</comment>
<evidence type="ECO:0000313" key="1">
    <source>
        <dbReference type="EMBL" id="KAK2944308.1"/>
    </source>
</evidence>
<evidence type="ECO:0000313" key="2">
    <source>
        <dbReference type="Proteomes" id="UP001281761"/>
    </source>
</evidence>
<dbReference type="EMBL" id="JARBJD010000304">
    <property type="protein sequence ID" value="KAK2944308.1"/>
    <property type="molecule type" value="Genomic_DNA"/>
</dbReference>
<sequence>MSTAIKTTDTSSSLSRADLSSPQFPFSMDCLPFLNWEESDDNETYPEKGVVFRSLVAALNVQPVLDESLETKAVQFLNNVDLEVEESADSFLSCIGRTTDESLTCFVQLIVVLVSSPQHVIKTATMEMLESLIQNCSAQVHLSLVQADLIPHIFTSLSSQSLCLIEAVDIHTNLMEILQNSLWLATPGAQADLEIEGDNAQQAVHKTVLKQVLVPLEKYILHLCVNRFSINDGDQSLIFLSLLANLLRISPYSQPTMDFVLNMPVVLTIPSCLTFFENEDSFCCFLTHMNSTQRNWNETRGAVRQMSKTALQMLRMEGIEDVMEEKLRNDKSEFSGNFVVSFSIQWNNRQGMNLPEEEEE</sequence>
<name>A0ABQ9WYB2_9EUKA</name>